<gene>
    <name evidence="11" type="ORF">Wenmar_03923</name>
</gene>
<organism evidence="11 12">
    <name type="scientific">Wenxinia marina DSM 24838</name>
    <dbReference type="NCBI Taxonomy" id="1123501"/>
    <lineage>
        <taxon>Bacteria</taxon>
        <taxon>Pseudomonadati</taxon>
        <taxon>Pseudomonadota</taxon>
        <taxon>Alphaproteobacteria</taxon>
        <taxon>Rhodobacterales</taxon>
        <taxon>Roseobacteraceae</taxon>
        <taxon>Wenxinia</taxon>
    </lineage>
</organism>
<dbReference type="GO" id="GO:0015740">
    <property type="term" value="P:C4-dicarboxylate transport"/>
    <property type="evidence" value="ECO:0007669"/>
    <property type="project" value="TreeGrafter"/>
</dbReference>
<dbReference type="AlphaFoldDB" id="A0A0D0Q8Q8"/>
<dbReference type="InterPro" id="IPR007387">
    <property type="entry name" value="TRAP_DctQ"/>
</dbReference>
<reference evidence="11 12" key="1">
    <citation type="submission" date="2013-01" db="EMBL/GenBank/DDBJ databases">
        <authorList>
            <person name="Fiebig A."/>
            <person name="Goeker M."/>
            <person name="Klenk H.-P.P."/>
        </authorList>
    </citation>
    <scope>NUCLEOTIDE SEQUENCE [LARGE SCALE GENOMIC DNA]</scope>
    <source>
        <strain evidence="11 12">DSM 24838</strain>
    </source>
</reference>
<keyword evidence="5 9" id="KW-0812">Transmembrane</keyword>
<dbReference type="InterPro" id="IPR055348">
    <property type="entry name" value="DctQ"/>
</dbReference>
<evidence type="ECO:0000256" key="8">
    <source>
        <dbReference type="ARBA" id="ARBA00038436"/>
    </source>
</evidence>
<feature type="transmembrane region" description="Helical" evidence="9">
    <location>
        <begin position="21"/>
        <end position="41"/>
    </location>
</feature>
<evidence type="ECO:0000256" key="6">
    <source>
        <dbReference type="ARBA" id="ARBA00022989"/>
    </source>
</evidence>
<dbReference type="PANTHER" id="PTHR35011">
    <property type="entry name" value="2,3-DIKETO-L-GULONATE TRAP TRANSPORTER SMALL PERMEASE PROTEIN YIAM"/>
    <property type="match status" value="1"/>
</dbReference>
<evidence type="ECO:0000313" key="11">
    <source>
        <dbReference type="EMBL" id="KIQ67498.1"/>
    </source>
</evidence>
<dbReference type="GO" id="GO:0005886">
    <property type="term" value="C:plasma membrane"/>
    <property type="evidence" value="ECO:0007669"/>
    <property type="project" value="UniProtKB-SubCell"/>
</dbReference>
<dbReference type="PANTHER" id="PTHR35011:SF2">
    <property type="entry name" value="2,3-DIKETO-L-GULONATE TRAP TRANSPORTER SMALL PERMEASE PROTEIN YIAM"/>
    <property type="match status" value="1"/>
</dbReference>
<keyword evidence="6 9" id="KW-1133">Transmembrane helix</keyword>
<protein>
    <recommendedName>
        <fullName evidence="9">TRAP transporter small permease protein</fullName>
    </recommendedName>
</protein>
<keyword evidence="3" id="KW-1003">Cell membrane</keyword>
<evidence type="ECO:0000256" key="5">
    <source>
        <dbReference type="ARBA" id="ARBA00022692"/>
    </source>
</evidence>
<comment type="subunit">
    <text evidence="9">The complex comprises the extracytoplasmic solute receptor protein and the two transmembrane proteins.</text>
</comment>
<name>A0A0D0Q8Q8_9RHOB</name>
<evidence type="ECO:0000256" key="1">
    <source>
        <dbReference type="ARBA" id="ARBA00004429"/>
    </source>
</evidence>
<comment type="function">
    <text evidence="9">Part of the tripartite ATP-independent periplasmic (TRAP) transport system.</text>
</comment>
<keyword evidence="2 9" id="KW-0813">Transport</keyword>
<evidence type="ECO:0000259" key="10">
    <source>
        <dbReference type="Pfam" id="PF04290"/>
    </source>
</evidence>
<feature type="transmembrane region" description="Helical" evidence="9">
    <location>
        <begin position="131"/>
        <end position="155"/>
    </location>
</feature>
<feature type="domain" description="Tripartite ATP-independent periplasmic transporters DctQ component" evidence="10">
    <location>
        <begin position="27"/>
        <end position="156"/>
    </location>
</feature>
<dbReference type="Proteomes" id="UP000035100">
    <property type="component" value="Unassembled WGS sequence"/>
</dbReference>
<evidence type="ECO:0000256" key="2">
    <source>
        <dbReference type="ARBA" id="ARBA00022448"/>
    </source>
</evidence>
<proteinExistence type="inferred from homology"/>
<dbReference type="Pfam" id="PF04290">
    <property type="entry name" value="DctQ"/>
    <property type="match status" value="1"/>
</dbReference>
<feature type="transmembrane region" description="Helical" evidence="9">
    <location>
        <begin position="47"/>
        <end position="69"/>
    </location>
</feature>
<comment type="caution">
    <text evidence="11">The sequence shown here is derived from an EMBL/GenBank/DDBJ whole genome shotgun (WGS) entry which is preliminary data.</text>
</comment>
<dbReference type="EMBL" id="AONG01000022">
    <property type="protein sequence ID" value="KIQ67498.1"/>
    <property type="molecule type" value="Genomic_DNA"/>
</dbReference>
<evidence type="ECO:0000256" key="3">
    <source>
        <dbReference type="ARBA" id="ARBA00022475"/>
    </source>
</evidence>
<accession>A0A0D0Q8Q8</accession>
<dbReference type="RefSeq" id="WP_018301719.1">
    <property type="nucleotide sequence ID" value="NZ_KB902278.1"/>
</dbReference>
<dbReference type="OrthoDB" id="9794346at2"/>
<keyword evidence="7 9" id="KW-0472">Membrane</keyword>
<evidence type="ECO:0000256" key="4">
    <source>
        <dbReference type="ARBA" id="ARBA00022519"/>
    </source>
</evidence>
<evidence type="ECO:0000256" key="9">
    <source>
        <dbReference type="RuleBase" id="RU369079"/>
    </source>
</evidence>
<dbReference type="GO" id="GO:0022857">
    <property type="term" value="F:transmembrane transporter activity"/>
    <property type="evidence" value="ECO:0007669"/>
    <property type="project" value="UniProtKB-UniRule"/>
</dbReference>
<comment type="similarity">
    <text evidence="8 9">Belongs to the TRAP transporter small permease family.</text>
</comment>
<evidence type="ECO:0000313" key="12">
    <source>
        <dbReference type="Proteomes" id="UP000035100"/>
    </source>
</evidence>
<sequence>MPTRPSRWSLAARHAVDAVPALLLAAMFVAFIVQVFMRYVLDRPVGWTVEVCVIAWLWVILWGQSVSAREEDEIRFDIVYGTVSPRVRRAFRLVFSVFLVAIYAISLPAAWDYVAFMKIEETSYLDIPYSWVFSVFILFTVASIVRYALIFWGALRGREEPAATPDPQAVTRKDFSE</sequence>
<comment type="subcellular location">
    <subcellularLocation>
        <location evidence="1 9">Cell inner membrane</location>
        <topology evidence="1 9">Multi-pass membrane protein</topology>
    </subcellularLocation>
</comment>
<dbReference type="eggNOG" id="COG3090">
    <property type="taxonomic scope" value="Bacteria"/>
</dbReference>
<evidence type="ECO:0000256" key="7">
    <source>
        <dbReference type="ARBA" id="ARBA00023136"/>
    </source>
</evidence>
<feature type="transmembrane region" description="Helical" evidence="9">
    <location>
        <begin position="90"/>
        <end position="111"/>
    </location>
</feature>
<dbReference type="STRING" id="1123501.Wenmar_03923"/>
<keyword evidence="4 9" id="KW-0997">Cell inner membrane</keyword>
<keyword evidence="12" id="KW-1185">Reference proteome</keyword>